<evidence type="ECO:0000256" key="6">
    <source>
        <dbReference type="SAM" id="MobiDB-lite"/>
    </source>
</evidence>
<evidence type="ECO:0000256" key="4">
    <source>
        <dbReference type="ARBA" id="ARBA00022691"/>
    </source>
</evidence>
<dbReference type="Pfam" id="PF01938">
    <property type="entry name" value="TRAM"/>
    <property type="match status" value="1"/>
</dbReference>
<feature type="region of interest" description="Disordered" evidence="6">
    <location>
        <begin position="92"/>
        <end position="112"/>
    </location>
</feature>
<organism evidence="8 9">
    <name type="scientific">Enterobacter hormaechei</name>
    <dbReference type="NCBI Taxonomy" id="158836"/>
    <lineage>
        <taxon>Bacteria</taxon>
        <taxon>Pseudomonadati</taxon>
        <taxon>Pseudomonadota</taxon>
        <taxon>Gammaproteobacteria</taxon>
        <taxon>Enterobacterales</taxon>
        <taxon>Enterobacteriaceae</taxon>
        <taxon>Enterobacter</taxon>
        <taxon>Enterobacter cloacae complex</taxon>
    </lineage>
</organism>
<dbReference type="GO" id="GO:0070041">
    <property type="term" value="F:rRNA (uridine-C5-)-methyltransferase activity"/>
    <property type="evidence" value="ECO:0007669"/>
    <property type="project" value="TreeGrafter"/>
</dbReference>
<evidence type="ECO:0000256" key="2">
    <source>
        <dbReference type="ARBA" id="ARBA00022603"/>
    </source>
</evidence>
<dbReference type="GO" id="GO:0070475">
    <property type="term" value="P:rRNA base methylation"/>
    <property type="evidence" value="ECO:0007669"/>
    <property type="project" value="TreeGrafter"/>
</dbReference>
<dbReference type="PROSITE" id="PS50926">
    <property type="entry name" value="TRAM"/>
    <property type="match status" value="1"/>
</dbReference>
<dbReference type="PANTHER" id="PTHR11061">
    <property type="entry name" value="RNA M5U METHYLTRANSFERASE"/>
    <property type="match status" value="1"/>
</dbReference>
<dbReference type="SUPFAM" id="SSF50249">
    <property type="entry name" value="Nucleic acid-binding proteins"/>
    <property type="match status" value="1"/>
</dbReference>
<dbReference type="GO" id="GO:0051539">
    <property type="term" value="F:4 iron, 4 sulfur cluster binding"/>
    <property type="evidence" value="ECO:0007669"/>
    <property type="project" value="UniProtKB-KW"/>
</dbReference>
<dbReference type="SUPFAM" id="SSF53335">
    <property type="entry name" value="S-adenosyl-L-methionine-dependent methyltransferases"/>
    <property type="match status" value="1"/>
</dbReference>
<dbReference type="Proteomes" id="UP000476281">
    <property type="component" value="Unassembled WGS sequence"/>
</dbReference>
<keyword evidence="5" id="KW-0411">Iron-sulfur</keyword>
<dbReference type="EMBL" id="WBSZ01001214">
    <property type="protein sequence ID" value="KAB2504621.1"/>
    <property type="molecule type" value="Genomic_DNA"/>
</dbReference>
<feature type="non-terminal residue" evidence="8">
    <location>
        <position position="112"/>
    </location>
</feature>
<keyword evidence="2" id="KW-0489">Methyltransferase</keyword>
<proteinExistence type="predicted"/>
<dbReference type="InterPro" id="IPR010280">
    <property type="entry name" value="U5_MeTrfase_fam"/>
</dbReference>
<evidence type="ECO:0000313" key="8">
    <source>
        <dbReference type="EMBL" id="KAB2504621.1"/>
    </source>
</evidence>
<evidence type="ECO:0000256" key="5">
    <source>
        <dbReference type="ARBA" id="ARBA00023014"/>
    </source>
</evidence>
<dbReference type="AlphaFoldDB" id="A0A6L3XTA1"/>
<evidence type="ECO:0000256" key="1">
    <source>
        <dbReference type="ARBA" id="ARBA00022485"/>
    </source>
</evidence>
<dbReference type="FunFam" id="2.40.50.140:FF:000097">
    <property type="entry name" value="23S rRNA (uracil(1939)-C(5))-methyltransferase RlmD"/>
    <property type="match status" value="1"/>
</dbReference>
<feature type="domain" description="TRAM" evidence="7">
    <location>
        <begin position="8"/>
        <end position="68"/>
    </location>
</feature>
<dbReference type="PANTHER" id="PTHR11061:SF49">
    <property type="entry name" value="23S RRNA (URACIL(1939)-C(5))-METHYLTRANSFERASE RLMD"/>
    <property type="match status" value="1"/>
</dbReference>
<gene>
    <name evidence="8" type="ORF">F9C29_24315</name>
</gene>
<name>A0A6L3XTA1_9ENTR</name>
<dbReference type="InterPro" id="IPR029063">
    <property type="entry name" value="SAM-dependent_MTases_sf"/>
</dbReference>
<dbReference type="InterPro" id="IPR002792">
    <property type="entry name" value="TRAM_dom"/>
</dbReference>
<evidence type="ECO:0000259" key="7">
    <source>
        <dbReference type="PROSITE" id="PS50926"/>
    </source>
</evidence>
<keyword evidence="4" id="KW-0949">S-adenosyl-L-methionine</keyword>
<keyword evidence="1" id="KW-0479">Metal-binding</keyword>
<protein>
    <submittedName>
        <fullName evidence="8">TRAM domain-containing protein</fullName>
    </submittedName>
</protein>
<comment type="caution">
    <text evidence="8">The sequence shown here is derived from an EMBL/GenBank/DDBJ whole genome shotgun (WGS) entry which is preliminary data.</text>
</comment>
<reference evidence="8 9" key="1">
    <citation type="submission" date="2019-09" db="EMBL/GenBank/DDBJ databases">
        <title>Reversal of blaTEM antimicrobial resistance by CRISPR-Cas9 in clinical E. coli and other Enterobacteriaceae strains.</title>
        <authorList>
            <person name="Tagliaferri T."/>
            <person name="Guimaraes N."/>
            <person name="Pereira M."/>
            <person name="Felicori L."/>
            <person name="Horz H.-P."/>
            <person name="Santos S."/>
            <person name="Mendes T."/>
        </authorList>
    </citation>
    <scope>NUCLEOTIDE SEQUENCE [LARGE SCALE GENOMIC DNA]</scope>
    <source>
        <strain evidence="8 9">E2_blaTEM_MG</strain>
    </source>
</reference>
<accession>A0A6L3XTA1</accession>
<sequence length="112" mass="12552">MAQFYSAKRRVTTRQIITVEATDLDPFGQGVARHKGKTLFITGLLPGERADITLTEDKRQYARGQVKRRLNDSPERVTPRCPHFGVCGGCQQQHASTDFPQKRKSSALARPV</sequence>
<keyword evidence="3" id="KW-0808">Transferase</keyword>
<evidence type="ECO:0000256" key="3">
    <source>
        <dbReference type="ARBA" id="ARBA00022679"/>
    </source>
</evidence>
<evidence type="ECO:0000313" key="9">
    <source>
        <dbReference type="Proteomes" id="UP000476281"/>
    </source>
</evidence>
<keyword evidence="1" id="KW-0408">Iron</keyword>
<keyword evidence="1" id="KW-0004">4Fe-4S</keyword>
<dbReference type="InterPro" id="IPR012340">
    <property type="entry name" value="NA-bd_OB-fold"/>
</dbReference>
<dbReference type="Gene3D" id="2.40.50.140">
    <property type="entry name" value="Nucleic acid-binding proteins"/>
    <property type="match status" value="1"/>
</dbReference>